<evidence type="ECO:0000313" key="3">
    <source>
        <dbReference type="Proteomes" id="UP000018211"/>
    </source>
</evidence>
<feature type="chain" id="PRO_5043988154" evidence="1">
    <location>
        <begin position="19"/>
        <end position="168"/>
    </location>
</feature>
<evidence type="ECO:0000256" key="1">
    <source>
        <dbReference type="SAM" id="SignalP"/>
    </source>
</evidence>
<proteinExistence type="predicted"/>
<dbReference type="Proteomes" id="UP000018211">
    <property type="component" value="Unassembled WGS sequence"/>
</dbReference>
<accession>A0AAV2VYW8</accession>
<gene>
    <name evidence="2" type="ORF">VIBNISOn1_840006</name>
</gene>
<dbReference type="AlphaFoldDB" id="A0AAV2VYW8"/>
<reference evidence="2 3" key="1">
    <citation type="journal article" date="2013" name="ISME J.">
        <title>Comparative genomics of pathogenic lineages of Vibrio nigripulchritudo identifies virulence-associated traits.</title>
        <authorList>
            <person name="Goudenege D."/>
            <person name="Labreuche Y."/>
            <person name="Krin E."/>
            <person name="Ansquer D."/>
            <person name="Mangenot S."/>
            <person name="Calteau A."/>
            <person name="Medigue C."/>
            <person name="Mazel D."/>
            <person name="Polz M.F."/>
            <person name="Le Roux F."/>
        </authorList>
    </citation>
    <scope>NUCLEOTIDE SEQUENCE [LARGE SCALE GENOMIC DNA]</scope>
    <source>
        <strain evidence="2 3">SOn1</strain>
    </source>
</reference>
<sequence length="168" mass="18915">MGRLFLVMCVLFPCLSYADNFTVLVGYECNQVSNEVSVTYRGAYNEAGDLLRENKTSTQWTPWSLIESMENNDRIGTLKTIEASCSLSGKNYQILIGPIPGNMNIQGRCGAVMTAWAEIREGNTVLVPRREFESDCHDYDTPVTTDIILDAKTGRIEFKTISKNDFYM</sequence>
<feature type="signal peptide" evidence="1">
    <location>
        <begin position="1"/>
        <end position="18"/>
    </location>
</feature>
<dbReference type="EMBL" id="CAOF01000180">
    <property type="protein sequence ID" value="CCO49601.1"/>
    <property type="molecule type" value="Genomic_DNA"/>
</dbReference>
<organism evidence="2 3">
    <name type="scientific">Vibrio nigripulchritudo SOn1</name>
    <dbReference type="NCBI Taxonomy" id="1238450"/>
    <lineage>
        <taxon>Bacteria</taxon>
        <taxon>Pseudomonadati</taxon>
        <taxon>Pseudomonadota</taxon>
        <taxon>Gammaproteobacteria</taxon>
        <taxon>Vibrionales</taxon>
        <taxon>Vibrionaceae</taxon>
        <taxon>Vibrio</taxon>
    </lineage>
</organism>
<protein>
    <submittedName>
        <fullName evidence="2">Uncharacterized protein</fullName>
    </submittedName>
</protein>
<evidence type="ECO:0000313" key="2">
    <source>
        <dbReference type="EMBL" id="CCO49601.1"/>
    </source>
</evidence>
<comment type="caution">
    <text evidence="2">The sequence shown here is derived from an EMBL/GenBank/DDBJ whole genome shotgun (WGS) entry which is preliminary data.</text>
</comment>
<name>A0AAV2VYW8_9VIBR</name>
<keyword evidence="1" id="KW-0732">Signal</keyword>